<evidence type="ECO:0000313" key="2">
    <source>
        <dbReference type="Proteomes" id="UP000316609"/>
    </source>
</evidence>
<protein>
    <recommendedName>
        <fullName evidence="3">TonB-dependent receptor</fullName>
    </recommendedName>
</protein>
<evidence type="ECO:0000313" key="1">
    <source>
        <dbReference type="EMBL" id="TMQ67542.1"/>
    </source>
</evidence>
<dbReference type="Proteomes" id="UP000316609">
    <property type="component" value="Unassembled WGS sequence"/>
</dbReference>
<accession>A0A538TV91</accession>
<proteinExistence type="predicted"/>
<dbReference type="EMBL" id="VBOY01000037">
    <property type="protein sequence ID" value="TMQ67542.1"/>
    <property type="molecule type" value="Genomic_DNA"/>
</dbReference>
<gene>
    <name evidence="1" type="ORF">E6K78_04520</name>
</gene>
<comment type="caution">
    <text evidence="1">The sequence shown here is derived from an EMBL/GenBank/DDBJ whole genome shotgun (WGS) entry which is preliminary data.</text>
</comment>
<evidence type="ECO:0008006" key="3">
    <source>
        <dbReference type="Google" id="ProtNLM"/>
    </source>
</evidence>
<sequence length="573" mass="61320">MVPEGGRTALLESTLTDLPSWWGEPGRVGWTPDVDLGSSFPWTLAGHVVGTWKVLDPERTPRLAPFPGVLAMQTPLSWFDSVGVASDRASSFEGFDGAMQRIAGATVPAPRRGTQGARAQGDFVVTNGSSAYDENALSLRRGDSLSWTRVEALGWKRGSVGALSDAGRHRYGLAGHWTRGGQRFEASFAQQGAAGGMAGGEGQSVTGAGGQLGYGFAQGSRLLLVKVGRGYDHHESPGPELAPSRRDAHGLHTEAILEGGTPASGWTARLAWQREFVVRATGGEAGATWRSDATWLSLSGVRPLAGGTLSAGLGGGHHGGVDRFAAAPSIGYRFESGPLEGRLVFERVLTPLWSDLAPGVAPFLQSIWWGGLDARLSRRGLTARASWRAGRTRDRALVARLPVEDLWLRSGFRSDPDPYDFGIVVVEGEWRGKHGALVGEVHQLFRDDMAPMASVDPRRGGRAYAEVVFQLFGGDLGVRVRGEAEELGGRVSDTTGWALRTRGAGTPAPRALERFVDTGAALGLSLADVVFTIRVHNLADTPRPEPWLDLRTGSEALGPGREFRVTLQWRLFN</sequence>
<name>A0A538TV91_UNCEI</name>
<reference evidence="1 2" key="1">
    <citation type="journal article" date="2019" name="Nat. Microbiol.">
        <title>Mediterranean grassland soil C-N compound turnover is dependent on rainfall and depth, and is mediated by genomically divergent microorganisms.</title>
        <authorList>
            <person name="Diamond S."/>
            <person name="Andeer P.F."/>
            <person name="Li Z."/>
            <person name="Crits-Christoph A."/>
            <person name="Burstein D."/>
            <person name="Anantharaman K."/>
            <person name="Lane K.R."/>
            <person name="Thomas B.C."/>
            <person name="Pan C."/>
            <person name="Northen T.R."/>
            <person name="Banfield J.F."/>
        </authorList>
    </citation>
    <scope>NUCLEOTIDE SEQUENCE [LARGE SCALE GENOMIC DNA]</scope>
    <source>
        <strain evidence="1">WS_8</strain>
    </source>
</reference>
<organism evidence="1 2">
    <name type="scientific">Eiseniibacteriota bacterium</name>
    <dbReference type="NCBI Taxonomy" id="2212470"/>
    <lineage>
        <taxon>Bacteria</taxon>
        <taxon>Candidatus Eiseniibacteriota</taxon>
    </lineage>
</organism>
<dbReference type="AlphaFoldDB" id="A0A538TV91"/>